<dbReference type="Pfam" id="PF02604">
    <property type="entry name" value="PhdYeFM_antitox"/>
    <property type="match status" value="1"/>
</dbReference>
<dbReference type="AlphaFoldDB" id="A0A444J6Q0"/>
<reference evidence="3 4" key="1">
    <citation type="submission" date="2017-01" db="EMBL/GenBank/DDBJ databases">
        <title>The cable genome- insights into the physiology and evolution of filamentous bacteria capable of sulfide oxidation via long distance electron transfer.</title>
        <authorList>
            <person name="Schreiber L."/>
            <person name="Bjerg J.T."/>
            <person name="Boggild A."/>
            <person name="Van De Vossenberg J."/>
            <person name="Meysman F."/>
            <person name="Nielsen L.P."/>
            <person name="Schramm A."/>
            <person name="Kjeldsen K.U."/>
        </authorList>
    </citation>
    <scope>NUCLEOTIDE SEQUENCE [LARGE SCALE GENOMIC DNA]</scope>
    <source>
        <strain evidence="3">A3</strain>
    </source>
</reference>
<dbReference type="EMBL" id="MTKR01000319">
    <property type="protein sequence ID" value="RWX48768.1"/>
    <property type="molecule type" value="Genomic_DNA"/>
</dbReference>
<accession>A0A444J6Q0</accession>
<dbReference type="Proteomes" id="UP000287615">
    <property type="component" value="Unassembled WGS sequence"/>
</dbReference>
<dbReference type="SUPFAM" id="SSF143120">
    <property type="entry name" value="YefM-like"/>
    <property type="match status" value="1"/>
</dbReference>
<evidence type="ECO:0000313" key="3">
    <source>
        <dbReference type="EMBL" id="RWX48768.1"/>
    </source>
</evidence>
<dbReference type="InterPro" id="IPR006442">
    <property type="entry name" value="Antitoxin_Phd/YefM"/>
</dbReference>
<dbReference type="NCBIfam" id="TIGR01552">
    <property type="entry name" value="phd_fam"/>
    <property type="match status" value="1"/>
</dbReference>
<protein>
    <recommendedName>
        <fullName evidence="2">Antitoxin</fullName>
    </recommendedName>
</protein>
<evidence type="ECO:0000256" key="1">
    <source>
        <dbReference type="ARBA" id="ARBA00009981"/>
    </source>
</evidence>
<dbReference type="PANTHER" id="PTHR33713">
    <property type="entry name" value="ANTITOXIN YAFN-RELATED"/>
    <property type="match status" value="1"/>
</dbReference>
<dbReference type="Gene3D" id="3.40.1620.10">
    <property type="entry name" value="YefM-like domain"/>
    <property type="match status" value="1"/>
</dbReference>
<evidence type="ECO:0000313" key="4">
    <source>
        <dbReference type="Proteomes" id="UP000287615"/>
    </source>
</evidence>
<dbReference type="Gene3D" id="6.10.250.330">
    <property type="match status" value="1"/>
</dbReference>
<dbReference type="InterPro" id="IPR036165">
    <property type="entry name" value="YefM-like_sf"/>
</dbReference>
<evidence type="ECO:0000256" key="2">
    <source>
        <dbReference type="RuleBase" id="RU362080"/>
    </source>
</evidence>
<comment type="similarity">
    <text evidence="1 2">Belongs to the phD/YefM antitoxin family.</text>
</comment>
<name>A0A444J6Q0_9BACT</name>
<proteinExistence type="inferred from homology"/>
<gene>
    <name evidence="3" type="ORF">VU00_13191</name>
</gene>
<organism evidence="3 4">
    <name type="scientific">Candidatus Electrothrix marina</name>
    <dbReference type="NCBI Taxonomy" id="1859130"/>
    <lineage>
        <taxon>Bacteria</taxon>
        <taxon>Pseudomonadati</taxon>
        <taxon>Thermodesulfobacteriota</taxon>
        <taxon>Desulfobulbia</taxon>
        <taxon>Desulfobulbales</taxon>
        <taxon>Desulfobulbaceae</taxon>
        <taxon>Candidatus Electrothrix</taxon>
    </lineage>
</organism>
<dbReference type="InterPro" id="IPR051405">
    <property type="entry name" value="phD/YefM_antitoxin"/>
</dbReference>
<feature type="non-terminal residue" evidence="3">
    <location>
        <position position="1"/>
    </location>
</feature>
<dbReference type="PANTHER" id="PTHR33713:SF6">
    <property type="entry name" value="ANTITOXIN YEFM"/>
    <property type="match status" value="1"/>
</dbReference>
<sequence length="91" mass="10574">KGEERMDSINYSELRANLKTTMDRVSKNHEPVIITRKNRSNLVLLSYEDYSAIEETAYLLRSPKNAKRLREGITSFNEGKGLERELIEVDE</sequence>
<comment type="function">
    <text evidence="2">Antitoxin component of a type II toxin-antitoxin (TA) system.</text>
</comment>
<comment type="caution">
    <text evidence="3">The sequence shown here is derived from an EMBL/GenBank/DDBJ whole genome shotgun (WGS) entry which is preliminary data.</text>
</comment>